<dbReference type="Proteomes" id="UP001359559">
    <property type="component" value="Unassembled WGS sequence"/>
</dbReference>
<protein>
    <submittedName>
        <fullName evidence="1">Uncharacterized protein</fullName>
    </submittedName>
</protein>
<gene>
    <name evidence="1" type="ORF">RJT34_08975</name>
</gene>
<keyword evidence="2" id="KW-1185">Reference proteome</keyword>
<accession>A0AAN9K702</accession>
<evidence type="ECO:0000313" key="2">
    <source>
        <dbReference type="Proteomes" id="UP001359559"/>
    </source>
</evidence>
<sequence>MFLNSYRMLAEMPTSTSIFFLGSKCFLWLTDPAIFMANNGTLQNGQPAELVAFLVATVIISAQETDLGLSFSSLALMSPIH</sequence>
<reference evidence="1 2" key="1">
    <citation type="submission" date="2024-01" db="EMBL/GenBank/DDBJ databases">
        <title>The genomes of 5 underutilized Papilionoideae crops provide insights into root nodulation and disease resistance.</title>
        <authorList>
            <person name="Yuan L."/>
        </authorList>
    </citation>
    <scope>NUCLEOTIDE SEQUENCE [LARGE SCALE GENOMIC DNA]</scope>
    <source>
        <strain evidence="1">LY-2023</strain>
        <tissue evidence="1">Leaf</tissue>
    </source>
</reference>
<proteinExistence type="predicted"/>
<evidence type="ECO:0000313" key="1">
    <source>
        <dbReference type="EMBL" id="KAK7311081.1"/>
    </source>
</evidence>
<organism evidence="1 2">
    <name type="scientific">Clitoria ternatea</name>
    <name type="common">Butterfly pea</name>
    <dbReference type="NCBI Taxonomy" id="43366"/>
    <lineage>
        <taxon>Eukaryota</taxon>
        <taxon>Viridiplantae</taxon>
        <taxon>Streptophyta</taxon>
        <taxon>Embryophyta</taxon>
        <taxon>Tracheophyta</taxon>
        <taxon>Spermatophyta</taxon>
        <taxon>Magnoliopsida</taxon>
        <taxon>eudicotyledons</taxon>
        <taxon>Gunneridae</taxon>
        <taxon>Pentapetalae</taxon>
        <taxon>rosids</taxon>
        <taxon>fabids</taxon>
        <taxon>Fabales</taxon>
        <taxon>Fabaceae</taxon>
        <taxon>Papilionoideae</taxon>
        <taxon>50 kb inversion clade</taxon>
        <taxon>NPAAA clade</taxon>
        <taxon>indigoferoid/millettioid clade</taxon>
        <taxon>Phaseoleae</taxon>
        <taxon>Clitoria</taxon>
    </lineage>
</organism>
<dbReference type="EMBL" id="JAYKXN010000002">
    <property type="protein sequence ID" value="KAK7311081.1"/>
    <property type="molecule type" value="Genomic_DNA"/>
</dbReference>
<comment type="caution">
    <text evidence="1">The sequence shown here is derived from an EMBL/GenBank/DDBJ whole genome shotgun (WGS) entry which is preliminary data.</text>
</comment>
<dbReference type="AlphaFoldDB" id="A0AAN9K702"/>
<name>A0AAN9K702_CLITE</name>